<organism evidence="2 3">
    <name type="scientific">Gloeophyllum trabeum (strain ATCC 11539 / FP-39264 / Madison 617)</name>
    <name type="common">Brown rot fungus</name>
    <dbReference type="NCBI Taxonomy" id="670483"/>
    <lineage>
        <taxon>Eukaryota</taxon>
        <taxon>Fungi</taxon>
        <taxon>Dikarya</taxon>
        <taxon>Basidiomycota</taxon>
        <taxon>Agaricomycotina</taxon>
        <taxon>Agaricomycetes</taxon>
        <taxon>Gloeophyllales</taxon>
        <taxon>Gloeophyllaceae</taxon>
        <taxon>Gloeophyllum</taxon>
    </lineage>
</organism>
<dbReference type="GO" id="GO:0044877">
    <property type="term" value="F:protein-containing complex binding"/>
    <property type="evidence" value="ECO:0007669"/>
    <property type="project" value="TreeGrafter"/>
</dbReference>
<dbReference type="GeneID" id="19305363"/>
<dbReference type="OMA" id="VLYNTYW"/>
<accession>S7S3I1</accession>
<proteinExistence type="predicted"/>
<dbReference type="KEGG" id="gtr:GLOTRDRAFT_30954"/>
<name>S7S3I1_GLOTA</name>
<dbReference type="Proteomes" id="UP000030669">
    <property type="component" value="Unassembled WGS sequence"/>
</dbReference>
<dbReference type="eggNOG" id="KOG2865">
    <property type="taxonomic scope" value="Eukaryota"/>
</dbReference>
<dbReference type="AlphaFoldDB" id="S7S3I1"/>
<dbReference type="InterPro" id="IPR051207">
    <property type="entry name" value="ComplexI_NDUFA9_subunit"/>
</dbReference>
<evidence type="ECO:0000259" key="1">
    <source>
        <dbReference type="Pfam" id="PF01370"/>
    </source>
</evidence>
<dbReference type="HOGENOM" id="CLU_007383_6_5_1"/>
<dbReference type="PANTHER" id="PTHR12126">
    <property type="entry name" value="NADH-UBIQUINONE OXIDOREDUCTASE 39 KDA SUBUNIT-RELATED"/>
    <property type="match status" value="1"/>
</dbReference>
<feature type="domain" description="NAD-dependent epimerase/dehydratase" evidence="1">
    <location>
        <begin position="18"/>
        <end position="211"/>
    </location>
</feature>
<dbReference type="InterPro" id="IPR001509">
    <property type="entry name" value="Epimerase_deHydtase"/>
</dbReference>
<dbReference type="Gene3D" id="3.40.50.720">
    <property type="entry name" value="NAD(P)-binding Rossmann-like Domain"/>
    <property type="match status" value="1"/>
</dbReference>
<dbReference type="Pfam" id="PF01370">
    <property type="entry name" value="Epimerase"/>
    <property type="match status" value="1"/>
</dbReference>
<dbReference type="OrthoDB" id="275457at2759"/>
<dbReference type="SUPFAM" id="SSF51735">
    <property type="entry name" value="NAD(P)-binding Rossmann-fold domains"/>
    <property type="match status" value="1"/>
</dbReference>
<evidence type="ECO:0000313" key="2">
    <source>
        <dbReference type="EMBL" id="EPQ60394.1"/>
    </source>
</evidence>
<dbReference type="CDD" id="cd05271">
    <property type="entry name" value="NDUFA9_like_SDR_a"/>
    <property type="match status" value="1"/>
</dbReference>
<protein>
    <submittedName>
        <fullName evidence="2">NAD P-binding protein</fullName>
    </submittedName>
</protein>
<sequence>MGSKVVICGAGFLECIQGSNIAKALATSNVPHQVQISSRSPQRTFDGLRRVITAEQLLPPAAADVTKPDSLLKAFRGADLVVSLVGVMHGSPEDFERIQWKGAENVARAAKDVGAKLVHFSAIGADANSEIPYARTKAFGEAAVFQVHPQATVIRPSIVFGPGDGFFPRFAQLSQVLPFLPVFGGGTALFQPVFVGDIARVVEIIARNDKDVDNLVQGKIIEAGGPEVFTYRELMGAVLTYAGRYRPVISLPFALGTMQGYVMEKLPMNLFTVTRAQVEQLKSDNVVNSSPSAKHVSFKDLVEAHSPTSLRSIHEILPTYLKECSSVF</sequence>
<reference evidence="2 3" key="1">
    <citation type="journal article" date="2012" name="Science">
        <title>The Paleozoic origin of enzymatic lignin decomposition reconstructed from 31 fungal genomes.</title>
        <authorList>
            <person name="Floudas D."/>
            <person name="Binder M."/>
            <person name="Riley R."/>
            <person name="Barry K."/>
            <person name="Blanchette R.A."/>
            <person name="Henrissat B."/>
            <person name="Martinez A.T."/>
            <person name="Otillar R."/>
            <person name="Spatafora J.W."/>
            <person name="Yadav J.S."/>
            <person name="Aerts A."/>
            <person name="Benoit I."/>
            <person name="Boyd A."/>
            <person name="Carlson A."/>
            <person name="Copeland A."/>
            <person name="Coutinho P.M."/>
            <person name="de Vries R.P."/>
            <person name="Ferreira P."/>
            <person name="Findley K."/>
            <person name="Foster B."/>
            <person name="Gaskell J."/>
            <person name="Glotzer D."/>
            <person name="Gorecki P."/>
            <person name="Heitman J."/>
            <person name="Hesse C."/>
            <person name="Hori C."/>
            <person name="Igarashi K."/>
            <person name="Jurgens J.A."/>
            <person name="Kallen N."/>
            <person name="Kersten P."/>
            <person name="Kohler A."/>
            <person name="Kuees U."/>
            <person name="Kumar T.K.A."/>
            <person name="Kuo A."/>
            <person name="LaButti K."/>
            <person name="Larrondo L.F."/>
            <person name="Lindquist E."/>
            <person name="Ling A."/>
            <person name="Lombard V."/>
            <person name="Lucas S."/>
            <person name="Lundell T."/>
            <person name="Martin R."/>
            <person name="McLaughlin D.J."/>
            <person name="Morgenstern I."/>
            <person name="Morin E."/>
            <person name="Murat C."/>
            <person name="Nagy L.G."/>
            <person name="Nolan M."/>
            <person name="Ohm R.A."/>
            <person name="Patyshakuliyeva A."/>
            <person name="Rokas A."/>
            <person name="Ruiz-Duenas F.J."/>
            <person name="Sabat G."/>
            <person name="Salamov A."/>
            <person name="Samejima M."/>
            <person name="Schmutz J."/>
            <person name="Slot J.C."/>
            <person name="St John F."/>
            <person name="Stenlid J."/>
            <person name="Sun H."/>
            <person name="Sun S."/>
            <person name="Syed K."/>
            <person name="Tsang A."/>
            <person name="Wiebenga A."/>
            <person name="Young D."/>
            <person name="Pisabarro A."/>
            <person name="Eastwood D.C."/>
            <person name="Martin F."/>
            <person name="Cullen D."/>
            <person name="Grigoriev I.V."/>
            <person name="Hibbett D.S."/>
        </authorList>
    </citation>
    <scope>NUCLEOTIDE SEQUENCE [LARGE SCALE GENOMIC DNA]</scope>
    <source>
        <strain evidence="2 3">ATCC 11539</strain>
    </source>
</reference>
<dbReference type="RefSeq" id="XP_007860225.1">
    <property type="nucleotide sequence ID" value="XM_007862034.1"/>
</dbReference>
<dbReference type="EMBL" id="KB469296">
    <property type="protein sequence ID" value="EPQ60394.1"/>
    <property type="molecule type" value="Genomic_DNA"/>
</dbReference>
<dbReference type="STRING" id="670483.S7S3I1"/>
<dbReference type="InterPro" id="IPR036291">
    <property type="entry name" value="NAD(P)-bd_dom_sf"/>
</dbReference>
<evidence type="ECO:0000313" key="3">
    <source>
        <dbReference type="Proteomes" id="UP000030669"/>
    </source>
</evidence>
<gene>
    <name evidence="2" type="ORF">GLOTRDRAFT_30954</name>
</gene>
<keyword evidence="3" id="KW-1185">Reference proteome</keyword>
<dbReference type="GO" id="GO:0005739">
    <property type="term" value="C:mitochondrion"/>
    <property type="evidence" value="ECO:0007669"/>
    <property type="project" value="TreeGrafter"/>
</dbReference>
<dbReference type="PANTHER" id="PTHR12126:SF11">
    <property type="entry name" value="NADH DEHYDROGENASE [UBIQUINONE] 1 ALPHA SUBCOMPLEX SUBUNIT 9, MITOCHONDRIAL"/>
    <property type="match status" value="1"/>
</dbReference>